<keyword evidence="4 5" id="KW-0472">Membrane</keyword>
<feature type="transmembrane region" description="Helical" evidence="5">
    <location>
        <begin position="325"/>
        <end position="346"/>
    </location>
</feature>
<proteinExistence type="predicted"/>
<organism evidence="6 7">
    <name type="scientific">Henosepilachna vigintioctopunctata</name>
    <dbReference type="NCBI Taxonomy" id="420089"/>
    <lineage>
        <taxon>Eukaryota</taxon>
        <taxon>Metazoa</taxon>
        <taxon>Ecdysozoa</taxon>
        <taxon>Arthropoda</taxon>
        <taxon>Hexapoda</taxon>
        <taxon>Insecta</taxon>
        <taxon>Pterygota</taxon>
        <taxon>Neoptera</taxon>
        <taxon>Endopterygota</taxon>
        <taxon>Coleoptera</taxon>
        <taxon>Polyphaga</taxon>
        <taxon>Cucujiformia</taxon>
        <taxon>Coccinelloidea</taxon>
        <taxon>Coccinellidae</taxon>
        <taxon>Epilachninae</taxon>
        <taxon>Epilachnini</taxon>
        <taxon>Henosepilachna</taxon>
    </lineage>
</organism>
<feature type="transmembrane region" description="Helical" evidence="5">
    <location>
        <begin position="383"/>
        <end position="404"/>
    </location>
</feature>
<sequence length="494" mass="56084">MCKEENMRDGTPMESVKSQRNFFQTAWIVITQITIEPALFLTMFTSVMYQLVVQNLYLEKSCRVEIGFEKSVCDAMTERNTSGYTQFQETEVQKMVSEMIALRTVIQGSFPLVVVIFAGSWSDRHNRRKPLVLLPIVGEILCCVFLLINSIFFYELPFIFTTLGDSIPFALLGGWSCLNNGIFSYVGAKYKDEEKTLRVGIMTACLMSGSLIGSSAGGFVYKMVGFVPFFSICIICFITAFLIVYIMLKDEEVKPCKRVKFCQDIFSFKYIIDTLKTGFKSGPNKRRYKITAIMLVFLFVGGPYIGELYMNYMYTRLKFSWDVSYFGVFSTAQMLIQVFGSVFSVVLFSRILHWDDTFLGIISVIGSCFSNVIFAFAPSGNYLFFAACCDLFQMTASIAVRSLMSKLVAANELGQTNSVLSLFEATLPMIFGPLYTTVYRKTVNTFPGTYFLVSVGIRIFGLTLFIWLYREALRERKRLKDQGKEGKELQCCSC</sequence>
<evidence type="ECO:0000313" key="6">
    <source>
        <dbReference type="EMBL" id="KAK9873127.1"/>
    </source>
</evidence>
<feature type="transmembrane region" description="Helical" evidence="5">
    <location>
        <begin position="21"/>
        <end position="49"/>
    </location>
</feature>
<feature type="transmembrane region" description="Helical" evidence="5">
    <location>
        <begin position="448"/>
        <end position="469"/>
    </location>
</feature>
<dbReference type="InterPro" id="IPR011701">
    <property type="entry name" value="MFS"/>
</dbReference>
<evidence type="ECO:0000256" key="2">
    <source>
        <dbReference type="ARBA" id="ARBA00022692"/>
    </source>
</evidence>
<dbReference type="Gene3D" id="1.20.1250.20">
    <property type="entry name" value="MFS general substrate transporter like domains"/>
    <property type="match status" value="1"/>
</dbReference>
<feature type="transmembrane region" description="Helical" evidence="5">
    <location>
        <begin position="358"/>
        <end position="377"/>
    </location>
</feature>
<reference evidence="6 7" key="1">
    <citation type="submission" date="2023-03" db="EMBL/GenBank/DDBJ databases">
        <title>Genome insight into feeding habits of ladybird beetles.</title>
        <authorList>
            <person name="Li H.-S."/>
            <person name="Huang Y.-H."/>
            <person name="Pang H."/>
        </authorList>
    </citation>
    <scope>NUCLEOTIDE SEQUENCE [LARGE SCALE GENOMIC DNA]</scope>
    <source>
        <strain evidence="6">SYSU_2023b</strain>
        <tissue evidence="6">Whole body</tissue>
    </source>
</reference>
<feature type="transmembrane region" description="Helical" evidence="5">
    <location>
        <begin position="131"/>
        <end position="154"/>
    </location>
</feature>
<evidence type="ECO:0000256" key="1">
    <source>
        <dbReference type="ARBA" id="ARBA00004141"/>
    </source>
</evidence>
<evidence type="ECO:0000313" key="7">
    <source>
        <dbReference type="Proteomes" id="UP001431783"/>
    </source>
</evidence>
<feature type="transmembrane region" description="Helical" evidence="5">
    <location>
        <begin position="227"/>
        <end position="248"/>
    </location>
</feature>
<dbReference type="AlphaFoldDB" id="A0AAW1TXQ1"/>
<feature type="transmembrane region" description="Helical" evidence="5">
    <location>
        <begin position="288"/>
        <end position="305"/>
    </location>
</feature>
<evidence type="ECO:0000256" key="4">
    <source>
        <dbReference type="ARBA" id="ARBA00023136"/>
    </source>
</evidence>
<keyword evidence="3 5" id="KW-1133">Transmembrane helix</keyword>
<dbReference type="Pfam" id="PF07690">
    <property type="entry name" value="MFS_1"/>
    <property type="match status" value="1"/>
</dbReference>
<comment type="subcellular location">
    <subcellularLocation>
        <location evidence="1">Membrane</location>
        <topology evidence="1">Multi-pass membrane protein</topology>
    </subcellularLocation>
</comment>
<feature type="transmembrane region" description="Helical" evidence="5">
    <location>
        <begin position="416"/>
        <end position="436"/>
    </location>
</feature>
<protein>
    <recommendedName>
        <fullName evidence="8">Solute carrier family 46 member 3</fullName>
    </recommendedName>
</protein>
<name>A0AAW1TXQ1_9CUCU</name>
<evidence type="ECO:0000256" key="3">
    <source>
        <dbReference type="ARBA" id="ARBA00022989"/>
    </source>
</evidence>
<keyword evidence="2 5" id="KW-0812">Transmembrane</keyword>
<dbReference type="PANTHER" id="PTHR23507:SF1">
    <property type="entry name" value="FI18259P1-RELATED"/>
    <property type="match status" value="1"/>
</dbReference>
<dbReference type="SUPFAM" id="SSF103473">
    <property type="entry name" value="MFS general substrate transporter"/>
    <property type="match status" value="1"/>
</dbReference>
<dbReference type="PANTHER" id="PTHR23507">
    <property type="entry name" value="ZGC:174356"/>
    <property type="match status" value="1"/>
</dbReference>
<feature type="transmembrane region" description="Helical" evidence="5">
    <location>
        <begin position="199"/>
        <end position="221"/>
    </location>
</feature>
<evidence type="ECO:0000256" key="5">
    <source>
        <dbReference type="SAM" id="Phobius"/>
    </source>
</evidence>
<feature type="transmembrane region" description="Helical" evidence="5">
    <location>
        <begin position="166"/>
        <end position="187"/>
    </location>
</feature>
<dbReference type="GO" id="GO:0022857">
    <property type="term" value="F:transmembrane transporter activity"/>
    <property type="evidence" value="ECO:0007669"/>
    <property type="project" value="InterPro"/>
</dbReference>
<gene>
    <name evidence="6" type="ORF">WA026_021362</name>
</gene>
<evidence type="ECO:0008006" key="8">
    <source>
        <dbReference type="Google" id="ProtNLM"/>
    </source>
</evidence>
<comment type="caution">
    <text evidence="6">The sequence shown here is derived from an EMBL/GenBank/DDBJ whole genome shotgun (WGS) entry which is preliminary data.</text>
</comment>
<dbReference type="EMBL" id="JARQZJ010000016">
    <property type="protein sequence ID" value="KAK9873127.1"/>
    <property type="molecule type" value="Genomic_DNA"/>
</dbReference>
<accession>A0AAW1TXQ1</accession>
<dbReference type="InterPro" id="IPR036259">
    <property type="entry name" value="MFS_trans_sf"/>
</dbReference>
<keyword evidence="7" id="KW-1185">Reference proteome</keyword>
<feature type="transmembrane region" description="Helical" evidence="5">
    <location>
        <begin position="100"/>
        <end position="119"/>
    </location>
</feature>
<dbReference type="GO" id="GO:0016020">
    <property type="term" value="C:membrane"/>
    <property type="evidence" value="ECO:0007669"/>
    <property type="project" value="UniProtKB-SubCell"/>
</dbReference>
<dbReference type="Proteomes" id="UP001431783">
    <property type="component" value="Unassembled WGS sequence"/>
</dbReference>